<dbReference type="AlphaFoldDB" id="A0A347WFW5"/>
<dbReference type="RefSeq" id="WP_118963712.1">
    <property type="nucleotide sequence ID" value="NZ_CP023037.1"/>
</dbReference>
<dbReference type="EMBL" id="CP023037">
    <property type="protein sequence ID" value="AXY23758.1"/>
    <property type="molecule type" value="Genomic_DNA"/>
</dbReference>
<reference evidence="3 4" key="1">
    <citation type="submission" date="2017-08" db="EMBL/GenBank/DDBJ databases">
        <title>Complete genome sequence of Gluconacetobacter saccharivorans CV1 isolated from Fermented Vinegar.</title>
        <authorList>
            <person name="Kim S.-Y."/>
        </authorList>
    </citation>
    <scope>NUCLEOTIDE SEQUENCE [LARGE SCALE GENOMIC DNA]</scope>
    <source>
        <strain evidence="3 4">CV1</strain>
        <plasmid evidence="3 4">unnamed1</plasmid>
    </source>
</reference>
<name>A0A347WFW5_9PROT</name>
<keyword evidence="4" id="KW-1185">Reference proteome</keyword>
<dbReference type="KEGG" id="ksc:CD178_03014"/>
<proteinExistence type="predicted"/>
<organism evidence="3 4">
    <name type="scientific">Komagataeibacter saccharivorans</name>
    <dbReference type="NCBI Taxonomy" id="265959"/>
    <lineage>
        <taxon>Bacteria</taxon>
        <taxon>Pseudomonadati</taxon>
        <taxon>Pseudomonadota</taxon>
        <taxon>Alphaproteobacteria</taxon>
        <taxon>Acetobacterales</taxon>
        <taxon>Acetobacteraceae</taxon>
        <taxon>Komagataeibacter</taxon>
    </lineage>
</organism>
<keyword evidence="2" id="KW-0732">Signal</keyword>
<evidence type="ECO:0000256" key="2">
    <source>
        <dbReference type="SAM" id="SignalP"/>
    </source>
</evidence>
<protein>
    <submittedName>
        <fullName evidence="3">Uncharacterized protein</fullName>
    </submittedName>
</protein>
<feature type="chain" id="PRO_5016948976" evidence="2">
    <location>
        <begin position="22"/>
        <end position="134"/>
    </location>
</feature>
<feature type="signal peptide" evidence="2">
    <location>
        <begin position="1"/>
        <end position="21"/>
    </location>
</feature>
<evidence type="ECO:0000313" key="4">
    <source>
        <dbReference type="Proteomes" id="UP000264120"/>
    </source>
</evidence>
<gene>
    <name evidence="3" type="ORF">CD178_03014</name>
</gene>
<sequence length="134" mass="13577">MTRKLAAITFALVIIPLMGRAQSFGVNGGMATGTFGMSGGGAGSAQMPSTRYSPYGAYGPPAMAGGQGGYGGGMMPYMFGGYMPYGWGGMNGGYPPYGPRTYGPGSQTIVDGKPGFPPADSRPAWGSHTTVDGQ</sequence>
<dbReference type="Proteomes" id="UP000264120">
    <property type="component" value="Plasmid unnamed1"/>
</dbReference>
<evidence type="ECO:0000256" key="1">
    <source>
        <dbReference type="SAM" id="MobiDB-lite"/>
    </source>
</evidence>
<keyword evidence="3" id="KW-0614">Plasmid</keyword>
<evidence type="ECO:0000313" key="3">
    <source>
        <dbReference type="EMBL" id="AXY23758.1"/>
    </source>
</evidence>
<geneLocation type="plasmid" evidence="3 4">
    <name>unnamed1</name>
</geneLocation>
<feature type="region of interest" description="Disordered" evidence="1">
    <location>
        <begin position="104"/>
        <end position="134"/>
    </location>
</feature>
<accession>A0A347WFW5</accession>